<evidence type="ECO:0000256" key="2">
    <source>
        <dbReference type="ARBA" id="ARBA00009773"/>
    </source>
</evidence>
<name>A0A1F6WYC0_9BACT</name>
<feature type="transmembrane region" description="Helical" evidence="8">
    <location>
        <begin position="324"/>
        <end position="343"/>
    </location>
</feature>
<comment type="caution">
    <text evidence="9">The sequence shown here is derived from an EMBL/GenBank/DDBJ whole genome shotgun (WGS) entry which is preliminary data.</text>
</comment>
<keyword evidence="6 8" id="KW-1133">Transmembrane helix</keyword>
<evidence type="ECO:0000256" key="1">
    <source>
        <dbReference type="ARBA" id="ARBA00004651"/>
    </source>
</evidence>
<protein>
    <recommendedName>
        <fullName evidence="11">AI-2E family transporter</fullName>
    </recommendedName>
</protein>
<comment type="similarity">
    <text evidence="2">Belongs to the autoinducer-2 exporter (AI-2E) (TC 2.A.86) family.</text>
</comment>
<feature type="transmembrane region" description="Helical" evidence="8">
    <location>
        <begin position="69"/>
        <end position="91"/>
    </location>
</feature>
<evidence type="ECO:0000256" key="8">
    <source>
        <dbReference type="SAM" id="Phobius"/>
    </source>
</evidence>
<keyword evidence="5 8" id="KW-0812">Transmembrane</keyword>
<organism evidence="9 10">
    <name type="scientific">Candidatus Nomurabacteria bacterium RIFCSPLOWO2_01_FULL_36_16</name>
    <dbReference type="NCBI Taxonomy" id="1801767"/>
    <lineage>
        <taxon>Bacteria</taxon>
        <taxon>Candidatus Nomuraibacteriota</taxon>
    </lineage>
</organism>
<feature type="transmembrane region" description="Helical" evidence="8">
    <location>
        <begin position="153"/>
        <end position="177"/>
    </location>
</feature>
<feature type="transmembrane region" description="Helical" evidence="8">
    <location>
        <begin position="211"/>
        <end position="233"/>
    </location>
</feature>
<feature type="transmembrane region" description="Helical" evidence="8">
    <location>
        <begin position="240"/>
        <end position="262"/>
    </location>
</feature>
<dbReference type="Pfam" id="PF01594">
    <property type="entry name" value="AI-2E_transport"/>
    <property type="match status" value="1"/>
</dbReference>
<dbReference type="EMBL" id="MFUR01000008">
    <property type="protein sequence ID" value="OGI86878.1"/>
    <property type="molecule type" value="Genomic_DNA"/>
</dbReference>
<evidence type="ECO:0000256" key="5">
    <source>
        <dbReference type="ARBA" id="ARBA00022692"/>
    </source>
</evidence>
<dbReference type="AlphaFoldDB" id="A0A1F6WYC0"/>
<keyword evidence="4" id="KW-1003">Cell membrane</keyword>
<feature type="transmembrane region" description="Helical" evidence="8">
    <location>
        <begin position="268"/>
        <end position="288"/>
    </location>
</feature>
<sequence length="357" mass="39773">MFEKHPITSISITTDTMVRAVIIFLCVFLLWFLRDLVLIILTAIVIASFIESTVPYFKKIGINRVFGIAIFYIVSLLTLAGVFYLFAPLLITEIYNFSTFISSYIPNVSFLNYFQNKEFSGAKDIVNSLGNNFSIGTLFSVSKAFILNLSGGFFQALAVAFGSIFNFILIIIISFYLSMEEKGIENFLRLVFPIKYEDYVVDLWERSSRKIALWLKGQVVLGIVVAVLIYLILSLLGIEYALFLALLAGIMEIIPYGIWVALIPAFTFSYLSGGISAALMVTGAYLIIHQFEVFLFAPVLIKKIVGLSPIVIILSALIGFELGGFWGLVLSIPIAVVVMEFLSDVEKNKILARTGNK</sequence>
<evidence type="ECO:0000256" key="6">
    <source>
        <dbReference type="ARBA" id="ARBA00022989"/>
    </source>
</evidence>
<dbReference type="GO" id="GO:0005886">
    <property type="term" value="C:plasma membrane"/>
    <property type="evidence" value="ECO:0007669"/>
    <property type="project" value="UniProtKB-SubCell"/>
</dbReference>
<proteinExistence type="inferred from homology"/>
<dbReference type="InterPro" id="IPR002549">
    <property type="entry name" value="AI-2E-like"/>
</dbReference>
<feature type="transmembrane region" description="Helical" evidence="8">
    <location>
        <begin position="300"/>
        <end position="318"/>
    </location>
</feature>
<evidence type="ECO:0008006" key="11">
    <source>
        <dbReference type="Google" id="ProtNLM"/>
    </source>
</evidence>
<dbReference type="GO" id="GO:0055085">
    <property type="term" value="P:transmembrane transport"/>
    <property type="evidence" value="ECO:0007669"/>
    <property type="project" value="TreeGrafter"/>
</dbReference>
<comment type="subcellular location">
    <subcellularLocation>
        <location evidence="1">Cell membrane</location>
        <topology evidence="1">Multi-pass membrane protein</topology>
    </subcellularLocation>
</comment>
<reference evidence="9 10" key="1">
    <citation type="journal article" date="2016" name="Nat. Commun.">
        <title>Thousands of microbial genomes shed light on interconnected biogeochemical processes in an aquifer system.</title>
        <authorList>
            <person name="Anantharaman K."/>
            <person name="Brown C.T."/>
            <person name="Hug L.A."/>
            <person name="Sharon I."/>
            <person name="Castelle C.J."/>
            <person name="Probst A.J."/>
            <person name="Thomas B.C."/>
            <person name="Singh A."/>
            <person name="Wilkins M.J."/>
            <person name="Karaoz U."/>
            <person name="Brodie E.L."/>
            <person name="Williams K.H."/>
            <person name="Hubbard S.S."/>
            <person name="Banfield J.F."/>
        </authorList>
    </citation>
    <scope>NUCLEOTIDE SEQUENCE [LARGE SCALE GENOMIC DNA]</scope>
</reference>
<dbReference type="Proteomes" id="UP000177001">
    <property type="component" value="Unassembled WGS sequence"/>
</dbReference>
<dbReference type="PANTHER" id="PTHR21716:SF53">
    <property type="entry name" value="PERMEASE PERM-RELATED"/>
    <property type="match status" value="1"/>
</dbReference>
<evidence type="ECO:0000256" key="4">
    <source>
        <dbReference type="ARBA" id="ARBA00022475"/>
    </source>
</evidence>
<gene>
    <name evidence="9" type="ORF">A3A91_03350</name>
</gene>
<accession>A0A1F6WYC0</accession>
<feature type="transmembrane region" description="Helical" evidence="8">
    <location>
        <begin position="12"/>
        <end position="32"/>
    </location>
</feature>
<evidence type="ECO:0000313" key="10">
    <source>
        <dbReference type="Proteomes" id="UP000177001"/>
    </source>
</evidence>
<dbReference type="PANTHER" id="PTHR21716">
    <property type="entry name" value="TRANSMEMBRANE PROTEIN"/>
    <property type="match status" value="1"/>
</dbReference>
<evidence type="ECO:0000313" key="9">
    <source>
        <dbReference type="EMBL" id="OGI86878.1"/>
    </source>
</evidence>
<keyword evidence="7 8" id="KW-0472">Membrane</keyword>
<evidence type="ECO:0000256" key="3">
    <source>
        <dbReference type="ARBA" id="ARBA00022448"/>
    </source>
</evidence>
<feature type="transmembrane region" description="Helical" evidence="8">
    <location>
        <begin position="97"/>
        <end position="114"/>
    </location>
</feature>
<evidence type="ECO:0000256" key="7">
    <source>
        <dbReference type="ARBA" id="ARBA00023136"/>
    </source>
</evidence>
<keyword evidence="3" id="KW-0813">Transport</keyword>